<evidence type="ECO:0000313" key="11">
    <source>
        <dbReference type="EMBL" id="SIQ74046.1"/>
    </source>
</evidence>
<feature type="transmembrane region" description="Helical" evidence="9">
    <location>
        <begin position="193"/>
        <end position="210"/>
    </location>
</feature>
<name>A0A1N6V8S6_9GAMM</name>
<reference evidence="11 12" key="1">
    <citation type="submission" date="2017-01" db="EMBL/GenBank/DDBJ databases">
        <authorList>
            <person name="Mah S.A."/>
            <person name="Swanson W.J."/>
            <person name="Moy G.W."/>
            <person name="Vacquier V.D."/>
        </authorList>
    </citation>
    <scope>NUCLEOTIDE SEQUENCE [LARGE SCALE GENOMIC DNA]</scope>
    <source>
        <strain evidence="11 12">DSM 7027</strain>
    </source>
</reference>
<evidence type="ECO:0000256" key="4">
    <source>
        <dbReference type="ARBA" id="ARBA00022679"/>
    </source>
</evidence>
<gene>
    <name evidence="9" type="primary">lnt</name>
    <name evidence="11" type="ORF">SAMN05421647_10895</name>
</gene>
<dbReference type="STRING" id="49186.SAMN05421647_10895"/>
<keyword evidence="12" id="KW-1185">Reference proteome</keyword>
<keyword evidence="5 9" id="KW-0812">Transmembrane</keyword>
<comment type="catalytic activity">
    <reaction evidence="9">
        <text>N-terminal S-1,2-diacyl-sn-glyceryl-L-cysteinyl-[lipoprotein] + a glycerophospholipid = N-acyl-S-1,2-diacyl-sn-glyceryl-L-cysteinyl-[lipoprotein] + a 2-acyl-sn-glycero-3-phospholipid + H(+)</text>
        <dbReference type="Rhea" id="RHEA:48228"/>
        <dbReference type="Rhea" id="RHEA-COMP:14681"/>
        <dbReference type="Rhea" id="RHEA-COMP:14684"/>
        <dbReference type="ChEBI" id="CHEBI:15378"/>
        <dbReference type="ChEBI" id="CHEBI:136912"/>
        <dbReference type="ChEBI" id="CHEBI:140656"/>
        <dbReference type="ChEBI" id="CHEBI:140657"/>
        <dbReference type="ChEBI" id="CHEBI:140660"/>
        <dbReference type="EC" id="2.3.1.269"/>
    </reaction>
</comment>
<dbReference type="RefSeq" id="WP_076464412.1">
    <property type="nucleotide sequence ID" value="NZ_FTMN01000008.1"/>
</dbReference>
<dbReference type="PANTHER" id="PTHR38686">
    <property type="entry name" value="APOLIPOPROTEIN N-ACYLTRANSFERASE"/>
    <property type="match status" value="1"/>
</dbReference>
<dbReference type="InterPro" id="IPR004563">
    <property type="entry name" value="Apolipo_AcylTrfase"/>
</dbReference>
<feature type="transmembrane region" description="Helical" evidence="9">
    <location>
        <begin position="89"/>
        <end position="111"/>
    </location>
</feature>
<comment type="function">
    <text evidence="9">Catalyzes the phospholipid dependent N-acylation of the N-terminal cysteine of apolipoprotein, the last step in lipoprotein maturation.</text>
</comment>
<dbReference type="PANTHER" id="PTHR38686:SF1">
    <property type="entry name" value="APOLIPOPROTEIN N-ACYLTRANSFERASE"/>
    <property type="match status" value="1"/>
</dbReference>
<proteinExistence type="inferred from homology"/>
<dbReference type="InterPro" id="IPR003010">
    <property type="entry name" value="C-N_Hydrolase"/>
</dbReference>
<sequence>MNAQSKRRPRGLTAVLALLGGASITLSLAPFNLWPLALLGPALLYLLQRHQSVRQAAWSGWAFGLGFWGAGVSWVYVSIDRYGGAPPWLAGTLTFLFVAALALLFALQGGLFARMANNARHRWLMFILTWLGFEWLRSWFLTGFPWLYLGYAWLDTPFKSWAPIGGVWALSLLSLLLSMGLARLLADRHIPTLIPGVVLAAAAWLLPAQWTQPKPDASLDVVMIQPNIPQLAKWQPDQLDGILQRQINMSLSVTDADVIVWPETAIPATFSRASQRLTPFLNLLQQDDIALISGFPYVEADPERPRGVRFHNSLGIFGAGQDIYHKQRLVPFGEYVPFEDQLRGLIAFFDLPMSSFTLPRQDTDNLSLGTRKIAPAICYEIAYPQLVAELGREAEVILTVSNDTWFGRSIAPDQHLQIARMRALENGRWVIRATNNGLTAFIRPDGSLAAQAPVDEQAILRHEVDMMTGQTPWQYLGVWPLAGLLTLMGLFAARRPG</sequence>
<comment type="similarity">
    <text evidence="2 9">Belongs to the CN hydrolase family. Apolipoprotein N-acyltransferase subfamily.</text>
</comment>
<evidence type="ECO:0000256" key="2">
    <source>
        <dbReference type="ARBA" id="ARBA00010065"/>
    </source>
</evidence>
<evidence type="ECO:0000259" key="10">
    <source>
        <dbReference type="PROSITE" id="PS50263"/>
    </source>
</evidence>
<keyword evidence="7 9" id="KW-0472">Membrane</keyword>
<keyword evidence="11" id="KW-0449">Lipoprotein</keyword>
<dbReference type="InterPro" id="IPR036526">
    <property type="entry name" value="C-N_Hydrolase_sf"/>
</dbReference>
<protein>
    <recommendedName>
        <fullName evidence="9">Apolipoprotein N-acyltransferase</fullName>
        <shortName evidence="9">ALP N-acyltransferase</shortName>
        <ecNumber evidence="9">2.3.1.269</ecNumber>
    </recommendedName>
</protein>
<dbReference type="GO" id="GO:0016410">
    <property type="term" value="F:N-acyltransferase activity"/>
    <property type="evidence" value="ECO:0007669"/>
    <property type="project" value="UniProtKB-UniRule"/>
</dbReference>
<feature type="transmembrane region" description="Helical" evidence="9">
    <location>
        <begin position="60"/>
        <end position="77"/>
    </location>
</feature>
<comment type="subcellular location">
    <subcellularLocation>
        <location evidence="1 9">Cell membrane</location>
        <topology evidence="1 9">Multi-pass membrane protein</topology>
    </subcellularLocation>
</comment>
<dbReference type="AlphaFoldDB" id="A0A1N6V8S6"/>
<evidence type="ECO:0000256" key="8">
    <source>
        <dbReference type="ARBA" id="ARBA00023315"/>
    </source>
</evidence>
<evidence type="ECO:0000256" key="9">
    <source>
        <dbReference type="HAMAP-Rule" id="MF_01148"/>
    </source>
</evidence>
<dbReference type="GO" id="GO:0042158">
    <property type="term" value="P:lipoprotein biosynthetic process"/>
    <property type="evidence" value="ECO:0007669"/>
    <property type="project" value="UniProtKB-UniRule"/>
</dbReference>
<evidence type="ECO:0000256" key="1">
    <source>
        <dbReference type="ARBA" id="ARBA00004651"/>
    </source>
</evidence>
<dbReference type="InterPro" id="IPR045378">
    <property type="entry name" value="LNT_N"/>
</dbReference>
<evidence type="ECO:0000256" key="7">
    <source>
        <dbReference type="ARBA" id="ARBA00023136"/>
    </source>
</evidence>
<dbReference type="CDD" id="cd07571">
    <property type="entry name" value="ALP_N-acyl_transferase"/>
    <property type="match status" value="1"/>
</dbReference>
<dbReference type="EC" id="2.3.1.269" evidence="9"/>
<evidence type="ECO:0000313" key="12">
    <source>
        <dbReference type="Proteomes" id="UP000186895"/>
    </source>
</evidence>
<evidence type="ECO:0000256" key="6">
    <source>
        <dbReference type="ARBA" id="ARBA00022989"/>
    </source>
</evidence>
<dbReference type="EMBL" id="FTMN01000008">
    <property type="protein sequence ID" value="SIQ74046.1"/>
    <property type="molecule type" value="Genomic_DNA"/>
</dbReference>
<dbReference type="Proteomes" id="UP000186895">
    <property type="component" value="Unassembled WGS sequence"/>
</dbReference>
<dbReference type="Pfam" id="PF20154">
    <property type="entry name" value="LNT_N"/>
    <property type="match status" value="1"/>
</dbReference>
<dbReference type="SUPFAM" id="SSF56317">
    <property type="entry name" value="Carbon-nitrogen hydrolase"/>
    <property type="match status" value="1"/>
</dbReference>
<dbReference type="Gene3D" id="3.60.110.10">
    <property type="entry name" value="Carbon-nitrogen hydrolase"/>
    <property type="match status" value="1"/>
</dbReference>
<dbReference type="UniPathway" id="UPA00666"/>
<evidence type="ECO:0000256" key="3">
    <source>
        <dbReference type="ARBA" id="ARBA00022475"/>
    </source>
</evidence>
<feature type="transmembrane region" description="Helical" evidence="9">
    <location>
        <begin position="123"/>
        <end position="148"/>
    </location>
</feature>
<keyword evidence="6 9" id="KW-1133">Transmembrane helix</keyword>
<dbReference type="NCBIfam" id="TIGR00546">
    <property type="entry name" value="lnt"/>
    <property type="match status" value="1"/>
</dbReference>
<keyword evidence="3 9" id="KW-1003">Cell membrane</keyword>
<accession>A0A1N6V8S6</accession>
<dbReference type="Pfam" id="PF00795">
    <property type="entry name" value="CN_hydrolase"/>
    <property type="match status" value="1"/>
</dbReference>
<dbReference type="eggNOG" id="COG0815">
    <property type="taxonomic scope" value="Bacteria"/>
</dbReference>
<evidence type="ECO:0000256" key="5">
    <source>
        <dbReference type="ARBA" id="ARBA00022692"/>
    </source>
</evidence>
<comment type="pathway">
    <text evidence="9">Protein modification; lipoprotein biosynthesis (N-acyl transfer).</text>
</comment>
<feature type="domain" description="CN hydrolase" evidence="10">
    <location>
        <begin position="224"/>
        <end position="466"/>
    </location>
</feature>
<feature type="transmembrane region" description="Helical" evidence="9">
    <location>
        <begin position="160"/>
        <end position="181"/>
    </location>
</feature>
<organism evidence="11 12">
    <name type="scientific">Marinobacterium stanieri</name>
    <dbReference type="NCBI Taxonomy" id="49186"/>
    <lineage>
        <taxon>Bacteria</taxon>
        <taxon>Pseudomonadati</taxon>
        <taxon>Pseudomonadota</taxon>
        <taxon>Gammaproteobacteria</taxon>
        <taxon>Oceanospirillales</taxon>
        <taxon>Oceanospirillaceae</taxon>
        <taxon>Marinobacterium</taxon>
    </lineage>
</organism>
<keyword evidence="4 9" id="KW-0808">Transferase</keyword>
<keyword evidence="8 9" id="KW-0012">Acyltransferase</keyword>
<dbReference type="GO" id="GO:0005886">
    <property type="term" value="C:plasma membrane"/>
    <property type="evidence" value="ECO:0007669"/>
    <property type="project" value="UniProtKB-SubCell"/>
</dbReference>
<feature type="transmembrane region" description="Helical" evidence="9">
    <location>
        <begin position="473"/>
        <end position="493"/>
    </location>
</feature>
<dbReference type="PROSITE" id="PS50263">
    <property type="entry name" value="CN_HYDROLASE"/>
    <property type="match status" value="1"/>
</dbReference>
<dbReference type="HAMAP" id="MF_01148">
    <property type="entry name" value="Lnt"/>
    <property type="match status" value="1"/>
</dbReference>